<proteinExistence type="predicted"/>
<gene>
    <name evidence="2" type="ORF">SAMN02982931_00912</name>
</gene>
<evidence type="ECO:0000313" key="2">
    <source>
        <dbReference type="EMBL" id="SDB12332.1"/>
    </source>
</evidence>
<dbReference type="OrthoDB" id="7678100at2"/>
<organism evidence="2 3">
    <name type="scientific">Bauldia litoralis</name>
    <dbReference type="NCBI Taxonomy" id="665467"/>
    <lineage>
        <taxon>Bacteria</taxon>
        <taxon>Pseudomonadati</taxon>
        <taxon>Pseudomonadota</taxon>
        <taxon>Alphaproteobacteria</taxon>
        <taxon>Hyphomicrobiales</taxon>
        <taxon>Kaistiaceae</taxon>
        <taxon>Bauldia</taxon>
    </lineage>
</organism>
<dbReference type="EMBL" id="FMXQ01000002">
    <property type="protein sequence ID" value="SDB12332.1"/>
    <property type="molecule type" value="Genomic_DNA"/>
</dbReference>
<dbReference type="RefSeq" id="WP_090875731.1">
    <property type="nucleotide sequence ID" value="NZ_FMXQ01000002.1"/>
</dbReference>
<dbReference type="InterPro" id="IPR018968">
    <property type="entry name" value="Phasin"/>
</dbReference>
<dbReference type="Proteomes" id="UP000199071">
    <property type="component" value="Unassembled WGS sequence"/>
</dbReference>
<accession>A0A1G6AVH1</accession>
<dbReference type="STRING" id="665467.SAMN02982931_00912"/>
<reference evidence="2 3" key="1">
    <citation type="submission" date="2016-10" db="EMBL/GenBank/DDBJ databases">
        <authorList>
            <person name="de Groot N.N."/>
        </authorList>
    </citation>
    <scope>NUCLEOTIDE SEQUENCE [LARGE SCALE GENOMIC DNA]</scope>
    <source>
        <strain evidence="2 3">ATCC 35022</strain>
    </source>
</reference>
<keyword evidence="3" id="KW-1185">Reference proteome</keyword>
<feature type="domain" description="Phasin" evidence="1">
    <location>
        <begin position="6"/>
        <end position="102"/>
    </location>
</feature>
<dbReference type="AlphaFoldDB" id="A0A1G6AVH1"/>
<evidence type="ECO:0000313" key="3">
    <source>
        <dbReference type="Proteomes" id="UP000199071"/>
    </source>
</evidence>
<name>A0A1G6AVH1_9HYPH</name>
<dbReference type="Pfam" id="PF09361">
    <property type="entry name" value="Phasin_2"/>
    <property type="match status" value="1"/>
</dbReference>
<sequence length="110" mass="11767">MISGFEDFQKFSKGNADVAMESANAVTKGIQALASETADYSKNAFEAGSKAFEQMVSAGTLDKAMEVQTDFVRSAYEGYVGQATKVGEIFTGMAQAAYKPYEGLFGQFGK</sequence>
<evidence type="ECO:0000259" key="1">
    <source>
        <dbReference type="Pfam" id="PF09361"/>
    </source>
</evidence>
<protein>
    <submittedName>
        <fullName evidence="2">Phasin protein</fullName>
    </submittedName>
</protein>